<feature type="region of interest" description="Disordered" evidence="1">
    <location>
        <begin position="79"/>
        <end position="134"/>
    </location>
</feature>
<dbReference type="Proteomes" id="UP000007963">
    <property type="component" value="Unassembled WGS sequence"/>
</dbReference>
<evidence type="ECO:0000313" key="2">
    <source>
        <dbReference type="EMBL" id="EAU35130.1"/>
    </source>
</evidence>
<protein>
    <submittedName>
        <fullName evidence="2">Uncharacterized protein</fullName>
    </submittedName>
</protein>
<feature type="compositionally biased region" description="Polar residues" evidence="1">
    <location>
        <begin position="117"/>
        <end position="130"/>
    </location>
</feature>
<reference evidence="3" key="1">
    <citation type="submission" date="2005-09" db="EMBL/GenBank/DDBJ databases">
        <title>Annotation of the Aspergillus terreus NIH2624 genome.</title>
        <authorList>
            <person name="Birren B.W."/>
            <person name="Lander E.S."/>
            <person name="Galagan J.E."/>
            <person name="Nusbaum C."/>
            <person name="Devon K."/>
            <person name="Henn M."/>
            <person name="Ma L.-J."/>
            <person name="Jaffe D.B."/>
            <person name="Butler J."/>
            <person name="Alvarez P."/>
            <person name="Gnerre S."/>
            <person name="Grabherr M."/>
            <person name="Kleber M."/>
            <person name="Mauceli E.W."/>
            <person name="Brockman W."/>
            <person name="Rounsley S."/>
            <person name="Young S.K."/>
            <person name="LaButti K."/>
            <person name="Pushparaj V."/>
            <person name="DeCaprio D."/>
            <person name="Crawford M."/>
            <person name="Koehrsen M."/>
            <person name="Engels R."/>
            <person name="Montgomery P."/>
            <person name="Pearson M."/>
            <person name="Howarth C."/>
            <person name="Larson L."/>
            <person name="Luoma S."/>
            <person name="White J."/>
            <person name="Alvarado L."/>
            <person name="Kodira C.D."/>
            <person name="Zeng Q."/>
            <person name="Oleary S."/>
            <person name="Yandava C."/>
            <person name="Denning D.W."/>
            <person name="Nierman W.C."/>
            <person name="Milne T."/>
            <person name="Madden K."/>
        </authorList>
    </citation>
    <scope>NUCLEOTIDE SEQUENCE [LARGE SCALE GENOMIC DNA]</scope>
    <source>
        <strain evidence="3">NIH 2624 / FGSC A1156</strain>
    </source>
</reference>
<dbReference type="AlphaFoldDB" id="Q0CNQ1"/>
<sequence>MDVIGLESCPEPLEGLLSESGAFDHLGDCPLRPLNHNISSNLPSNTAASPLNLSRSASSVGGPASAQFGFYNDQHHGSVPEASISSSKLHSERRLDSRLNPLPLSPGATHEGRDTADTFSSIGRDSSTSEFETDEKIPLASTGNSTVDRKPGKRTRKRFATDVRNPRRLSKRLPGAFSPTPTEYLIDTLQNVMHTSKGIERHWTYAARNPSDHLMVPLTREQRIRFKIHHRMTLQQILADYIYRVDRLLDQMGREGSSIQTESDLGLALRKVFLTREHRKYLKARHYSVADVVAWAWILRSESPYQAILRLLIFNEQQTKKKRKHTTHPTVPSFIPLLLLRQNLDTKSFRLLLVYSLHLMTGQHLPNTSQSINATSETVFDQARSSGKTQPLLDPNTCATFAIRLLHHARQLWPEAQLPIARAYSFYLSTLESKESGGMTRRSIQVMARTSNQLLRLLSLPCKIGPFASAPIQQEAQFELLKAMARNRPVLPVTRQGYQAIIAVQLAHRKTFDERQSAELKAPSWPPWKENKLGIDSQRGIEGMKSRAMRVMSQMKEAGYAHSRWEEVSSILAGWDTDKSPTIQTRTLSRHPGLLRDPTGDHSHHAIWEARIRATRTVREAWACFLAYQDQGLPPRRSIYAAMAEKLVYRSKAVKSNFDNGSRALPGDGPEVFPEPSSARDLIYVSTEPPTLNELLEKMLSEGIRPSGRFLALLLRSAPTLSAGLHYLTSSDLSDGQVKALCADWAERSAYEIPTRKALDEIPDYLFSSFIYLLCKFSDLNEWVVRYGGRTADAFPIAMNGHSKDWVPGTTPSHSESLGLGLDGHYPNTLAHAARLLKARSSRSPQPWVHMLFALKRVRITARPRGLSPGTQLILAWHEVMEVTGWMKERGIDLGLQGFQALCKSFSRAVVAGVKDADAAEEGLALVSQAKQRGDLSRTELSGLCVEDMVNSGLTLLKQQFDQLVFPDSKTASMVEHTLTSLQQKTDGQVTLPALCRVPSPAVLHAFVRSLGLAEDYDGLLSLLRWMSQYAGPLKEASDERMNGDRIMRRTVVGIRAFLEGCWGKHSLQSTPGVIEASDGMTFTDPNLQEAYDIITATGVWGPWPSDEEVQEYLAVHWG</sequence>
<gene>
    <name evidence="2" type="ORF">ATEG_04683</name>
</gene>
<dbReference type="STRING" id="341663.Q0CNQ1"/>
<dbReference type="OMA" id="YVPSEPP"/>
<dbReference type="GeneID" id="4320034"/>
<dbReference type="EMBL" id="CH476599">
    <property type="protein sequence ID" value="EAU35130.1"/>
    <property type="molecule type" value="Genomic_DNA"/>
</dbReference>
<dbReference type="OrthoDB" id="410701at2759"/>
<evidence type="ECO:0000256" key="1">
    <source>
        <dbReference type="SAM" id="MobiDB-lite"/>
    </source>
</evidence>
<evidence type="ECO:0000313" key="3">
    <source>
        <dbReference type="Proteomes" id="UP000007963"/>
    </source>
</evidence>
<dbReference type="VEuPathDB" id="FungiDB:ATEG_04683"/>
<organism evidence="2 3">
    <name type="scientific">Aspergillus terreus (strain NIH 2624 / FGSC A1156)</name>
    <dbReference type="NCBI Taxonomy" id="341663"/>
    <lineage>
        <taxon>Eukaryota</taxon>
        <taxon>Fungi</taxon>
        <taxon>Dikarya</taxon>
        <taxon>Ascomycota</taxon>
        <taxon>Pezizomycotina</taxon>
        <taxon>Eurotiomycetes</taxon>
        <taxon>Eurotiomycetidae</taxon>
        <taxon>Eurotiales</taxon>
        <taxon>Aspergillaceae</taxon>
        <taxon>Aspergillus</taxon>
        <taxon>Aspergillus subgen. Circumdati</taxon>
    </lineage>
</organism>
<proteinExistence type="predicted"/>
<dbReference type="RefSeq" id="XP_001213861.1">
    <property type="nucleotide sequence ID" value="XM_001213861.1"/>
</dbReference>
<dbReference type="eggNOG" id="ENOG502S19W">
    <property type="taxonomic scope" value="Eukaryota"/>
</dbReference>
<accession>Q0CNQ1</accession>
<name>Q0CNQ1_ASPTN</name>
<dbReference type="HOGENOM" id="CLU_005247_1_0_1"/>